<dbReference type="PANTHER" id="PTHR12011">
    <property type="entry name" value="ADHESION G-PROTEIN COUPLED RECEPTOR"/>
    <property type="match status" value="1"/>
</dbReference>
<dbReference type="SMART" id="SM00303">
    <property type="entry name" value="GPS"/>
    <property type="match status" value="1"/>
</dbReference>
<dbReference type="PANTHER" id="PTHR12011:SF277">
    <property type="entry name" value="ADHESION G-PROTEIN COUPLED RECEPTOR G4"/>
    <property type="match status" value="1"/>
</dbReference>
<feature type="transmembrane region" description="Helical" evidence="8">
    <location>
        <begin position="953"/>
        <end position="975"/>
    </location>
</feature>
<feature type="region of interest" description="Disordered" evidence="7">
    <location>
        <begin position="300"/>
        <end position="332"/>
    </location>
</feature>
<evidence type="ECO:0000313" key="12">
    <source>
        <dbReference type="Proteomes" id="UP001044222"/>
    </source>
</evidence>
<dbReference type="Pfam" id="PF00002">
    <property type="entry name" value="7tm_2"/>
    <property type="match status" value="1"/>
</dbReference>
<evidence type="ECO:0000259" key="9">
    <source>
        <dbReference type="PROSITE" id="PS50221"/>
    </source>
</evidence>
<dbReference type="PRINTS" id="PR00249">
    <property type="entry name" value="GPCRSECRETIN"/>
</dbReference>
<dbReference type="InterPro" id="IPR046338">
    <property type="entry name" value="GAIN_dom_sf"/>
</dbReference>
<keyword evidence="4 8" id="KW-1133">Transmembrane helix</keyword>
<protein>
    <submittedName>
        <fullName evidence="11">Uncharacterized protein</fullName>
    </submittedName>
</protein>
<evidence type="ECO:0000256" key="5">
    <source>
        <dbReference type="ARBA" id="ARBA00023136"/>
    </source>
</evidence>
<organism evidence="11 12">
    <name type="scientific">Anguilla anguilla</name>
    <name type="common">European freshwater eel</name>
    <name type="synonym">Muraena anguilla</name>
    <dbReference type="NCBI Taxonomy" id="7936"/>
    <lineage>
        <taxon>Eukaryota</taxon>
        <taxon>Metazoa</taxon>
        <taxon>Chordata</taxon>
        <taxon>Craniata</taxon>
        <taxon>Vertebrata</taxon>
        <taxon>Euteleostomi</taxon>
        <taxon>Actinopterygii</taxon>
        <taxon>Neopterygii</taxon>
        <taxon>Teleostei</taxon>
        <taxon>Anguilliformes</taxon>
        <taxon>Anguillidae</taxon>
        <taxon>Anguilla</taxon>
    </lineage>
</organism>
<comment type="subcellular location">
    <subcellularLocation>
        <location evidence="1">Membrane</location>
        <topology evidence="1">Multi-pass membrane protein</topology>
    </subcellularLocation>
</comment>
<feature type="transmembrane region" description="Helical" evidence="8">
    <location>
        <begin position="911"/>
        <end position="933"/>
    </location>
</feature>
<dbReference type="InterPro" id="IPR000832">
    <property type="entry name" value="GPCR_2_secretin-like"/>
</dbReference>
<keyword evidence="5 8" id="KW-0472">Membrane</keyword>
<dbReference type="Pfam" id="PF01825">
    <property type="entry name" value="GPS"/>
    <property type="match status" value="1"/>
</dbReference>
<dbReference type="InterPro" id="IPR000203">
    <property type="entry name" value="GPS"/>
</dbReference>
<dbReference type="PROSITE" id="PS50221">
    <property type="entry name" value="GAIN_B"/>
    <property type="match status" value="1"/>
</dbReference>
<dbReference type="GO" id="GO:0005886">
    <property type="term" value="C:plasma membrane"/>
    <property type="evidence" value="ECO:0007669"/>
    <property type="project" value="TreeGrafter"/>
</dbReference>
<evidence type="ECO:0000259" key="10">
    <source>
        <dbReference type="PROSITE" id="PS50261"/>
    </source>
</evidence>
<dbReference type="GO" id="GO:0007189">
    <property type="term" value="P:adenylate cyclase-activating G protein-coupled receptor signaling pathway"/>
    <property type="evidence" value="ECO:0007669"/>
    <property type="project" value="TreeGrafter"/>
</dbReference>
<evidence type="ECO:0000256" key="4">
    <source>
        <dbReference type="ARBA" id="ARBA00022989"/>
    </source>
</evidence>
<keyword evidence="2 8" id="KW-0812">Transmembrane</keyword>
<feature type="compositionally biased region" description="Polar residues" evidence="7">
    <location>
        <begin position="304"/>
        <end position="324"/>
    </location>
</feature>
<dbReference type="CDD" id="cd15997">
    <property type="entry name" value="7tmB2_GPR112"/>
    <property type="match status" value="1"/>
</dbReference>
<dbReference type="Gene3D" id="1.20.1070.10">
    <property type="entry name" value="Rhodopsin 7-helix transmembrane proteins"/>
    <property type="match status" value="1"/>
</dbReference>
<keyword evidence="6" id="KW-1015">Disulfide bond</keyword>
<feature type="transmembrane region" description="Helical" evidence="8">
    <location>
        <begin position="1079"/>
        <end position="1101"/>
    </location>
</feature>
<dbReference type="InterPro" id="IPR017983">
    <property type="entry name" value="GPCR_2_secretin-like_CS"/>
</dbReference>
<feature type="domain" description="G-protein coupled receptors family 2 profile 2" evidence="10">
    <location>
        <begin position="848"/>
        <end position="1103"/>
    </location>
</feature>
<dbReference type="Proteomes" id="UP001044222">
    <property type="component" value="Unassembled WGS sequence"/>
</dbReference>
<name>A0A9D3MSD4_ANGAN</name>
<dbReference type="AlphaFoldDB" id="A0A9D3MSD4"/>
<dbReference type="SUPFAM" id="SSF81321">
    <property type="entry name" value="Family A G protein-coupled receptor-like"/>
    <property type="match status" value="1"/>
</dbReference>
<feature type="transmembrane region" description="Helical" evidence="8">
    <location>
        <begin position="1005"/>
        <end position="1031"/>
    </location>
</feature>
<dbReference type="Gene3D" id="2.60.220.50">
    <property type="match status" value="1"/>
</dbReference>
<accession>A0A9D3MSD4</accession>
<evidence type="ECO:0000256" key="2">
    <source>
        <dbReference type="ARBA" id="ARBA00022692"/>
    </source>
</evidence>
<feature type="transmembrane region" description="Helical" evidence="8">
    <location>
        <begin position="847"/>
        <end position="873"/>
    </location>
</feature>
<evidence type="ECO:0000256" key="6">
    <source>
        <dbReference type="ARBA" id="ARBA00023157"/>
    </source>
</evidence>
<keyword evidence="12" id="KW-1185">Reference proteome</keyword>
<proteinExistence type="predicted"/>
<feature type="domain" description="GAIN-B" evidence="9">
    <location>
        <begin position="682"/>
        <end position="839"/>
    </location>
</feature>
<dbReference type="GO" id="GO:0007166">
    <property type="term" value="P:cell surface receptor signaling pathway"/>
    <property type="evidence" value="ECO:0007669"/>
    <property type="project" value="InterPro"/>
</dbReference>
<evidence type="ECO:0000256" key="1">
    <source>
        <dbReference type="ARBA" id="ARBA00004141"/>
    </source>
</evidence>
<dbReference type="FunFam" id="1.20.1070.10:FF:000043">
    <property type="entry name" value="adhesion G-protein coupled receptor G2 isoform X1"/>
    <property type="match status" value="1"/>
</dbReference>
<dbReference type="InterPro" id="IPR017981">
    <property type="entry name" value="GPCR_2-like_7TM"/>
</dbReference>
<dbReference type="InterPro" id="IPR057244">
    <property type="entry name" value="GAIN_B"/>
</dbReference>
<evidence type="ECO:0000256" key="8">
    <source>
        <dbReference type="SAM" id="Phobius"/>
    </source>
</evidence>
<gene>
    <name evidence="11" type="ORF">ANANG_G00069230</name>
</gene>
<dbReference type="PROSITE" id="PS50261">
    <property type="entry name" value="G_PROTEIN_RECEP_F2_4"/>
    <property type="match status" value="1"/>
</dbReference>
<comment type="caution">
    <text evidence="11">The sequence shown here is derived from an EMBL/GenBank/DDBJ whole genome shotgun (WGS) entry which is preliminary data.</text>
</comment>
<evidence type="ECO:0000256" key="3">
    <source>
        <dbReference type="ARBA" id="ARBA00022729"/>
    </source>
</evidence>
<feature type="transmembrane region" description="Helical" evidence="8">
    <location>
        <begin position="885"/>
        <end position="905"/>
    </location>
</feature>
<keyword evidence="3" id="KW-0732">Signal</keyword>
<evidence type="ECO:0000256" key="7">
    <source>
        <dbReference type="SAM" id="MobiDB-lite"/>
    </source>
</evidence>
<dbReference type="GO" id="GO:0004930">
    <property type="term" value="F:G protein-coupled receptor activity"/>
    <property type="evidence" value="ECO:0007669"/>
    <property type="project" value="InterPro"/>
</dbReference>
<dbReference type="PROSITE" id="PS00650">
    <property type="entry name" value="G_PROTEIN_RECEP_F2_2"/>
    <property type="match status" value="1"/>
</dbReference>
<evidence type="ECO:0000313" key="11">
    <source>
        <dbReference type="EMBL" id="KAG5853071.1"/>
    </source>
</evidence>
<dbReference type="EMBL" id="JAFIRN010000003">
    <property type="protein sequence ID" value="KAG5853071.1"/>
    <property type="molecule type" value="Genomic_DNA"/>
</dbReference>
<sequence length="1133" mass="123226">MTGPDGGKLSSATGINSKAAGVWDATGSSGRSLWGSKAVFSGRHCSAGYWQLAEGRSVPALDELSVCVALSRRITSPKWTAFTYKQQGGTRVELGLAGVAGAARLAVRSVLEARLNETAPGQPCCPAANGTLTLGASHGFANGQVVVETGSNFLGEMSLFRMWGRGGGQLQLLGGRRGAMGLPGLGHAGLPPSLMLVCSALTTTFPSNISVLTISVSPSARNHSLHAQNTEGDQERRPFLKAPVKVRFECLVYVSVTPSIDVSEAQAEICRLLSVKYSNEMLTLNTEPNSTRVNPVEALPTATPLPSNSPGNTTAFTDPASSAPTEPEVSAVTGSPAVTLPTAASSFSPSSASSEPGHPWTDKGQKSSDIFFMVILNVIVMSGSQDPAETIQTWLRNTLEFEWMLVLNFALLAKAHSQMPSIFEHGIPGMYKTSMPMQPSHGCSFQVCVHRPQFNITETAELISGLLIRPYTNGSVSVEARPEEITITYIEPGWCPERAELTERGLYVWPQTEALGRVSQPCKGAATEEASRVCGVNGTTGKATWDPPDLQLCPSVETTISDLSQINITANNSVDMVDIIGDLMGNSMHLPLSLVEIVLDKLVEVVNVSQVSSSMASDMVSIIDDILQHGSDLSSVTNKILNITGSIGDKVLCDGSAYNTTTPSLALSLVNVNSSQFDGLTFGVSSFSHGLDPKIYINEKLLNDMVAFISLPQEVEDFFPQGEGTQSRIQFQFYGTPDLFQDPGNGLELYTHVVSASITNATRDIKDLEQSVRVTLHHHTPNEHKDKVECVFWNFHSNGNRGGWDNTGCERNSTTANHTTCLCNHLTHFAVLVDMSRYKLSKKDERILSVISNLGCGVSSVFLGISLLTYSAFEKLRRDYPSKILINLSLALLGLNLVFLVNSWLSSYGNVLCVAVAATLHYFTLASFTWMGLEAVHMYLALVKVFNVYVPSYMFKFCILGWGVPLVIVGTVLAVTPEAYGSKLYEDSPESPVSTEQFCWVQHNVVFYVSVVTYIFLILICNISVFGLVLVQIRKMQVNRPAGTQNGLSQDLRSVASLTFLLGLTWMLAFFSWEPFKVPLFYLFAVLNSLQGFFLFLFYCLMKENVRKQWRVHLCCGRFRLNDQSGSTDLLFT</sequence>
<reference evidence="11" key="1">
    <citation type="submission" date="2021-01" db="EMBL/GenBank/DDBJ databases">
        <title>A chromosome-scale assembly of European eel, Anguilla anguilla.</title>
        <authorList>
            <person name="Henkel C."/>
            <person name="Jong-Raadsen S.A."/>
            <person name="Dufour S."/>
            <person name="Weltzien F.-A."/>
            <person name="Palstra A.P."/>
            <person name="Pelster B."/>
            <person name="Spaink H.P."/>
            <person name="Van Den Thillart G.E."/>
            <person name="Jansen H."/>
            <person name="Zahm M."/>
            <person name="Klopp C."/>
            <person name="Cedric C."/>
            <person name="Louis A."/>
            <person name="Berthelot C."/>
            <person name="Parey E."/>
            <person name="Roest Crollius H."/>
            <person name="Montfort J."/>
            <person name="Robinson-Rechavi M."/>
            <person name="Bucao C."/>
            <person name="Bouchez O."/>
            <person name="Gislard M."/>
            <person name="Lluch J."/>
            <person name="Milhes M."/>
            <person name="Lampietro C."/>
            <person name="Lopez Roques C."/>
            <person name="Donnadieu C."/>
            <person name="Braasch I."/>
            <person name="Desvignes T."/>
            <person name="Postlethwait J."/>
            <person name="Bobe J."/>
            <person name="Guiguen Y."/>
            <person name="Dirks R."/>
        </authorList>
    </citation>
    <scope>NUCLEOTIDE SEQUENCE</scope>
    <source>
        <strain evidence="11">Tag_6206</strain>
        <tissue evidence="11">Liver</tissue>
    </source>
</reference>
<feature type="transmembrane region" description="Helical" evidence="8">
    <location>
        <begin position="1052"/>
        <end position="1073"/>
    </location>
</feature>